<dbReference type="EMBL" id="CP151508">
    <property type="protein sequence ID" value="WZN63992.1"/>
    <property type="molecule type" value="Genomic_DNA"/>
</dbReference>
<accession>A0AAX4PDC6</accession>
<organism evidence="2 3">
    <name type="scientific">Chloropicon roscoffensis</name>
    <dbReference type="NCBI Taxonomy" id="1461544"/>
    <lineage>
        <taxon>Eukaryota</taxon>
        <taxon>Viridiplantae</taxon>
        <taxon>Chlorophyta</taxon>
        <taxon>Chloropicophyceae</taxon>
        <taxon>Chloropicales</taxon>
        <taxon>Chloropicaceae</taxon>
        <taxon>Chloropicon</taxon>
    </lineage>
</organism>
<evidence type="ECO:0000256" key="1">
    <source>
        <dbReference type="PROSITE-ProRule" id="PRU00339"/>
    </source>
</evidence>
<reference evidence="2 3" key="1">
    <citation type="submission" date="2024-03" db="EMBL/GenBank/DDBJ databases">
        <title>Complete genome sequence of the green alga Chloropicon roscoffensis RCC1871.</title>
        <authorList>
            <person name="Lemieux C."/>
            <person name="Pombert J.-F."/>
            <person name="Otis C."/>
            <person name="Turmel M."/>
        </authorList>
    </citation>
    <scope>NUCLEOTIDE SEQUENCE [LARGE SCALE GENOMIC DNA]</scope>
    <source>
        <strain evidence="2 3">RCC1871</strain>
    </source>
</reference>
<evidence type="ECO:0000313" key="2">
    <source>
        <dbReference type="EMBL" id="WZN63992.1"/>
    </source>
</evidence>
<name>A0AAX4PDC6_9CHLO</name>
<protein>
    <submittedName>
        <fullName evidence="2">TPR_REGION domain-containing protein</fullName>
    </submittedName>
</protein>
<dbReference type="PANTHER" id="PTHR47908:SF2">
    <property type="entry name" value="TETRATRICOPEPTIDE REPEAT (TPR)-LIKE SUPERFAMILY PROTEIN"/>
    <property type="match status" value="1"/>
</dbReference>
<dbReference type="Gene3D" id="1.25.40.10">
    <property type="entry name" value="Tetratricopeptide repeat domain"/>
    <property type="match status" value="1"/>
</dbReference>
<dbReference type="GO" id="GO:0009507">
    <property type="term" value="C:chloroplast"/>
    <property type="evidence" value="ECO:0007669"/>
    <property type="project" value="TreeGrafter"/>
</dbReference>
<gene>
    <name evidence="2" type="ORF">HKI87_08g55460</name>
</gene>
<dbReference type="SUPFAM" id="SSF48452">
    <property type="entry name" value="TPR-like"/>
    <property type="match status" value="1"/>
</dbReference>
<dbReference type="AlphaFoldDB" id="A0AAX4PDC6"/>
<dbReference type="InterPro" id="IPR019734">
    <property type="entry name" value="TPR_rpt"/>
</dbReference>
<keyword evidence="3" id="KW-1185">Reference proteome</keyword>
<dbReference type="Proteomes" id="UP001472866">
    <property type="component" value="Chromosome 08"/>
</dbReference>
<dbReference type="PROSITE" id="PS50005">
    <property type="entry name" value="TPR"/>
    <property type="match status" value="2"/>
</dbReference>
<proteinExistence type="predicted"/>
<feature type="repeat" description="TPR" evidence="1">
    <location>
        <begin position="92"/>
        <end position="125"/>
    </location>
</feature>
<dbReference type="PANTHER" id="PTHR47908">
    <property type="match status" value="1"/>
</dbReference>
<keyword evidence="1" id="KW-0802">TPR repeat</keyword>
<sequence>MAGSSGRSVAKRAGGWWTRGGFIVLARSNGAPSPTTTTTHKFDRRTVASVSALGLLLSSGGGESSSWARAAEGGRERGGFFGNFVRANWMQARDFVNSGMRKFLDGDVEGSVSDFDRAIDLDPSQKPRLWQRGLSLYYAGEYEKAAEQFRVDVSLNPNDTEEALWAYLSEARLVGSAKAKEQFLKVGKDPRPLLRTVYDVFGRQGLSDPSEILEVAESAKSAHDEFYSLLYVALWHESEGNEGVAKKYMLQAIDTRYALQSGDYMAGLARVHCQVRKWS</sequence>
<feature type="repeat" description="TPR" evidence="1">
    <location>
        <begin position="126"/>
        <end position="159"/>
    </location>
</feature>
<dbReference type="InterPro" id="IPR011990">
    <property type="entry name" value="TPR-like_helical_dom_sf"/>
</dbReference>
<evidence type="ECO:0000313" key="3">
    <source>
        <dbReference type="Proteomes" id="UP001472866"/>
    </source>
</evidence>